<evidence type="ECO:0000313" key="1">
    <source>
        <dbReference type="EMBL" id="CAB1222982.1"/>
    </source>
</evidence>
<dbReference type="RefSeq" id="WP_174560886.1">
    <property type="nucleotide sequence ID" value="NZ_CADDTS010000051.1"/>
</dbReference>
<protein>
    <recommendedName>
        <fullName evidence="3">RHS repeat-associated core domain-containing protein</fullName>
    </recommendedName>
</protein>
<dbReference type="EMBL" id="CADDTS010000051">
    <property type="protein sequence ID" value="CAB1222982.1"/>
    <property type="molecule type" value="Genomic_DNA"/>
</dbReference>
<name>A0A811GE79_9GAMM</name>
<evidence type="ECO:0000313" key="2">
    <source>
        <dbReference type="Proteomes" id="UP000489961"/>
    </source>
</evidence>
<organism evidence="1 2">
    <name type="scientific">Acinetobacter bouvetii</name>
    <dbReference type="NCBI Taxonomy" id="202951"/>
    <lineage>
        <taxon>Bacteria</taxon>
        <taxon>Pseudomonadati</taxon>
        <taxon>Pseudomonadota</taxon>
        <taxon>Gammaproteobacteria</taxon>
        <taxon>Moraxellales</taxon>
        <taxon>Moraxellaceae</taxon>
        <taxon>Acinetobacter</taxon>
    </lineage>
</organism>
<reference evidence="1 2" key="1">
    <citation type="submission" date="2020-02" db="EMBL/GenBank/DDBJ databases">
        <authorList>
            <person name="Chaudhuri R."/>
        </authorList>
    </citation>
    <scope>NUCLEOTIDE SEQUENCE [LARGE SCALE GENOMIC DNA]</scope>
    <source>
        <strain evidence="1">SFB21</strain>
    </source>
</reference>
<accession>A0A811GE79</accession>
<dbReference type="NCBIfam" id="TIGR03696">
    <property type="entry name" value="Rhs_assc_core"/>
    <property type="match status" value="1"/>
</dbReference>
<gene>
    <name evidence="1" type="ORF">SFB21_3197</name>
</gene>
<sequence length="88" mass="9956">MGQYFDAEVSLFYNYFGDYDPERGKAKHGWPECKMRAYARITGRYVESDLISLDGGLNTYGYVGGNSLHLIDPLGLLREAVKNVFVII</sequence>
<dbReference type="InterPro" id="IPR022385">
    <property type="entry name" value="Rhs_assc_core"/>
</dbReference>
<comment type="caution">
    <text evidence="1">The sequence shown here is derived from an EMBL/GenBank/DDBJ whole genome shotgun (WGS) entry which is preliminary data.</text>
</comment>
<dbReference type="AlphaFoldDB" id="A0A811GE79"/>
<proteinExistence type="predicted"/>
<dbReference type="Gene3D" id="2.180.10.10">
    <property type="entry name" value="RHS repeat-associated core"/>
    <property type="match status" value="1"/>
</dbReference>
<dbReference type="Proteomes" id="UP000489961">
    <property type="component" value="Unassembled WGS sequence"/>
</dbReference>
<evidence type="ECO:0008006" key="3">
    <source>
        <dbReference type="Google" id="ProtNLM"/>
    </source>
</evidence>